<keyword evidence="12" id="KW-0067">ATP-binding</keyword>
<organism evidence="23 24">
    <name type="scientific">Acaryochloris thomasi RCC1774</name>
    <dbReference type="NCBI Taxonomy" id="1764569"/>
    <lineage>
        <taxon>Bacteria</taxon>
        <taxon>Bacillati</taxon>
        <taxon>Cyanobacteriota</taxon>
        <taxon>Cyanophyceae</taxon>
        <taxon>Acaryochloridales</taxon>
        <taxon>Acaryochloridaceae</taxon>
        <taxon>Acaryochloris</taxon>
        <taxon>Acaryochloris thomasi</taxon>
    </lineage>
</organism>
<evidence type="ECO:0000256" key="7">
    <source>
        <dbReference type="ARBA" id="ARBA00022519"/>
    </source>
</evidence>
<dbReference type="GO" id="GO:0004715">
    <property type="term" value="F:non-membrane spanning protein tyrosine kinase activity"/>
    <property type="evidence" value="ECO:0007669"/>
    <property type="project" value="UniProtKB-EC"/>
</dbReference>
<comment type="subcellular location">
    <subcellularLocation>
        <location evidence="1">Cell inner membrane</location>
        <topology evidence="1">Multi-pass membrane protein</topology>
    </subcellularLocation>
</comment>
<keyword evidence="24" id="KW-1185">Reference proteome</keyword>
<comment type="similarity">
    <text evidence="2">Belongs to the CpsC/CapA family.</text>
</comment>
<dbReference type="FunFam" id="3.40.50.300:FF:000527">
    <property type="entry name" value="Tyrosine-protein kinase etk"/>
    <property type="match status" value="1"/>
</dbReference>
<reference evidence="23 24" key="1">
    <citation type="journal article" date="2018" name="Sci. Rep.">
        <title>A novel species of the marine cyanobacterium Acaryochloris with a unique pigment content and lifestyle.</title>
        <authorList>
            <person name="Partensky F."/>
            <person name="Six C."/>
            <person name="Ratin M."/>
            <person name="Garczarek L."/>
            <person name="Vaulot D."/>
            <person name="Probert I."/>
            <person name="Calteau A."/>
            <person name="Gourvil P."/>
            <person name="Marie D."/>
            <person name="Grebert T."/>
            <person name="Bouchier C."/>
            <person name="Le Panse S."/>
            <person name="Gachenot M."/>
            <person name="Rodriguez F."/>
            <person name="Garrido J.L."/>
        </authorList>
    </citation>
    <scope>NUCLEOTIDE SEQUENCE [LARGE SCALE GENOMIC DNA]</scope>
    <source>
        <strain evidence="23 24">RCC1774</strain>
    </source>
</reference>
<dbReference type="GO" id="GO:0005524">
    <property type="term" value="F:ATP binding"/>
    <property type="evidence" value="ECO:0007669"/>
    <property type="project" value="UniProtKB-KW"/>
</dbReference>
<feature type="domain" description="Tyrosine-protein kinase G-rich" evidence="22">
    <location>
        <begin position="374"/>
        <end position="450"/>
    </location>
</feature>
<feature type="coiled-coil region" evidence="17">
    <location>
        <begin position="172"/>
        <end position="243"/>
    </location>
</feature>
<feature type="transmembrane region" description="Helical" evidence="19">
    <location>
        <begin position="430"/>
        <end position="451"/>
    </location>
</feature>
<dbReference type="InterPro" id="IPR032807">
    <property type="entry name" value="GNVR"/>
</dbReference>
<evidence type="ECO:0000259" key="20">
    <source>
        <dbReference type="Pfam" id="PF02706"/>
    </source>
</evidence>
<dbReference type="AlphaFoldDB" id="A0A2W1JVB9"/>
<dbReference type="InterPro" id="IPR003856">
    <property type="entry name" value="LPS_length_determ_N"/>
</dbReference>
<feature type="domain" description="AAA" evidence="21">
    <location>
        <begin position="544"/>
        <end position="672"/>
    </location>
</feature>
<keyword evidence="6" id="KW-1003">Cell membrane</keyword>
<evidence type="ECO:0000256" key="14">
    <source>
        <dbReference type="ARBA" id="ARBA00023136"/>
    </source>
</evidence>
<evidence type="ECO:0000256" key="5">
    <source>
        <dbReference type="ARBA" id="ARBA00011903"/>
    </source>
</evidence>
<dbReference type="Pfam" id="PF02706">
    <property type="entry name" value="Wzz"/>
    <property type="match status" value="1"/>
</dbReference>
<dbReference type="InterPro" id="IPR005702">
    <property type="entry name" value="Wzc-like_C"/>
</dbReference>
<dbReference type="SUPFAM" id="SSF52540">
    <property type="entry name" value="P-loop containing nucleoside triphosphate hydrolases"/>
    <property type="match status" value="1"/>
</dbReference>
<name>A0A2W1JVB9_9CYAN</name>
<feature type="region of interest" description="Disordered" evidence="18">
    <location>
        <begin position="723"/>
        <end position="745"/>
    </location>
</feature>
<dbReference type="PANTHER" id="PTHR32309:SF13">
    <property type="entry name" value="FERRIC ENTEROBACTIN TRANSPORT PROTEIN FEPE"/>
    <property type="match status" value="1"/>
</dbReference>
<evidence type="ECO:0000256" key="13">
    <source>
        <dbReference type="ARBA" id="ARBA00022989"/>
    </source>
</evidence>
<evidence type="ECO:0000256" key="17">
    <source>
        <dbReference type="SAM" id="Coils"/>
    </source>
</evidence>
<keyword evidence="8 23" id="KW-0808">Transferase</keyword>
<evidence type="ECO:0000256" key="6">
    <source>
        <dbReference type="ARBA" id="ARBA00022475"/>
    </source>
</evidence>
<protein>
    <recommendedName>
        <fullName evidence="5">non-specific protein-tyrosine kinase</fullName>
        <ecNumber evidence="5">2.7.10.2</ecNumber>
    </recommendedName>
</protein>
<keyword evidence="7" id="KW-0997">Cell inner membrane</keyword>
<sequence length="745" mass="82000">MPAEYQLEEEVIDLGKYWLILKRRWLPATIIFLLMFSTATLAAFLKAPIYQSQGTLRIKESQSGLTELDLGGISPLSGDSSPLDTEIETILSVPVLQEALKQLKLTDDEGEPLKIFDFEEQLSIKKARAGDVIELAYESEDPEEAALVINTLMKVYLADNLRINRLEASSARQYIDQELPKTREKIENLEEQLRRFKETNKIVAIDKEAEVAVEAVIRLAEKINEAQGRAISAQAQSDSLRKQLGIDKQKSIASTTLSQSPGVQVVLQQLQEVEGQLAVEGTRLTPENPILQDLQEQASTLRATLQNRVGEALGVPSSPTQGTGQLQVGELQQRATSELVRFETERLAAEQVAAALATSQTDFQQRTEAIPALEKQLRQLLRDVEISQEIYANLVRKLQEIQVLEQQNLGNARILSPALIPEEPIAPRKLLYIFSGFVLGSLLAFGVALLLDSRDKSVKTLEDIKALFSDYTMLGVIPAIEGVQTKIKEKGASVAADVKRDLYVRDTPNSPPSEAVRMVQSNLKYLNSDKPLKVIVMTSGIPSEGKSTASANLAMAMAELGQKVLLVDADLRRPVQHRTWELLNRVGLSDVLVGEATLEDAIQEGETNLDVLTAGVLPPNPSALIDSDHMVNLLQEFGRRYRYVIIDSPPLSAAADTLTLSRMADGLLLVVRPGVAETGSVALSKELLKQPGHNLLGVIANGVTPDQQPSYSSYYYSYNQINHEDSEPSVPIGDVPVKSKDRPRE</sequence>
<evidence type="ECO:0000256" key="12">
    <source>
        <dbReference type="ARBA" id="ARBA00022840"/>
    </source>
</evidence>
<dbReference type="EMBL" id="PQWO01000008">
    <property type="protein sequence ID" value="PZD72711.1"/>
    <property type="molecule type" value="Genomic_DNA"/>
</dbReference>
<evidence type="ECO:0000256" key="3">
    <source>
        <dbReference type="ARBA" id="ARBA00007316"/>
    </source>
</evidence>
<comment type="similarity">
    <text evidence="4">Belongs to the etk/wzc family.</text>
</comment>
<evidence type="ECO:0000256" key="15">
    <source>
        <dbReference type="ARBA" id="ARBA00023137"/>
    </source>
</evidence>
<dbReference type="PANTHER" id="PTHR32309">
    <property type="entry name" value="TYROSINE-PROTEIN KINASE"/>
    <property type="match status" value="1"/>
</dbReference>
<dbReference type="InterPro" id="IPR025669">
    <property type="entry name" value="AAA_dom"/>
</dbReference>
<comment type="similarity">
    <text evidence="3">Belongs to the CpsD/CapB family.</text>
</comment>
<dbReference type="Pfam" id="PF13807">
    <property type="entry name" value="GNVR"/>
    <property type="match status" value="1"/>
</dbReference>
<dbReference type="GO" id="GO:0042802">
    <property type="term" value="F:identical protein binding"/>
    <property type="evidence" value="ECO:0007669"/>
    <property type="project" value="UniProtKB-ARBA"/>
</dbReference>
<dbReference type="InterPro" id="IPR050445">
    <property type="entry name" value="Bact_polysacc_biosynth/exp"/>
</dbReference>
<dbReference type="CDD" id="cd05387">
    <property type="entry name" value="BY-kinase"/>
    <property type="match status" value="1"/>
</dbReference>
<evidence type="ECO:0000313" key="24">
    <source>
        <dbReference type="Proteomes" id="UP000248857"/>
    </source>
</evidence>
<dbReference type="OrthoDB" id="580971at2"/>
<comment type="catalytic activity">
    <reaction evidence="16">
        <text>L-tyrosyl-[protein] + ATP = O-phospho-L-tyrosyl-[protein] + ADP + H(+)</text>
        <dbReference type="Rhea" id="RHEA:10596"/>
        <dbReference type="Rhea" id="RHEA-COMP:10136"/>
        <dbReference type="Rhea" id="RHEA-COMP:20101"/>
        <dbReference type="ChEBI" id="CHEBI:15378"/>
        <dbReference type="ChEBI" id="CHEBI:30616"/>
        <dbReference type="ChEBI" id="CHEBI:46858"/>
        <dbReference type="ChEBI" id="CHEBI:61978"/>
        <dbReference type="ChEBI" id="CHEBI:456216"/>
        <dbReference type="EC" id="2.7.10.2"/>
    </reaction>
</comment>
<dbReference type="Pfam" id="PF13614">
    <property type="entry name" value="AAA_31"/>
    <property type="match status" value="1"/>
</dbReference>
<dbReference type="EC" id="2.7.10.2" evidence="5"/>
<evidence type="ECO:0000313" key="23">
    <source>
        <dbReference type="EMBL" id="PZD72711.1"/>
    </source>
</evidence>
<evidence type="ECO:0000256" key="8">
    <source>
        <dbReference type="ARBA" id="ARBA00022679"/>
    </source>
</evidence>
<dbReference type="NCBIfam" id="TIGR01007">
    <property type="entry name" value="eps_fam"/>
    <property type="match status" value="1"/>
</dbReference>
<evidence type="ECO:0000256" key="4">
    <source>
        <dbReference type="ARBA" id="ARBA00008883"/>
    </source>
</evidence>
<evidence type="ECO:0000256" key="16">
    <source>
        <dbReference type="ARBA" id="ARBA00051245"/>
    </source>
</evidence>
<keyword evidence="15" id="KW-0829">Tyrosine-protein kinase</keyword>
<evidence type="ECO:0000259" key="21">
    <source>
        <dbReference type="Pfam" id="PF13614"/>
    </source>
</evidence>
<evidence type="ECO:0000256" key="11">
    <source>
        <dbReference type="ARBA" id="ARBA00022777"/>
    </source>
</evidence>
<evidence type="ECO:0000256" key="1">
    <source>
        <dbReference type="ARBA" id="ARBA00004429"/>
    </source>
</evidence>
<evidence type="ECO:0000256" key="18">
    <source>
        <dbReference type="SAM" id="MobiDB-lite"/>
    </source>
</evidence>
<evidence type="ECO:0000256" key="10">
    <source>
        <dbReference type="ARBA" id="ARBA00022741"/>
    </source>
</evidence>
<keyword evidence="17" id="KW-0175">Coiled coil</keyword>
<evidence type="ECO:0000256" key="19">
    <source>
        <dbReference type="SAM" id="Phobius"/>
    </source>
</evidence>
<comment type="caution">
    <text evidence="23">The sequence shown here is derived from an EMBL/GenBank/DDBJ whole genome shotgun (WGS) entry which is preliminary data.</text>
</comment>
<keyword evidence="13 19" id="KW-1133">Transmembrane helix</keyword>
<evidence type="ECO:0000256" key="9">
    <source>
        <dbReference type="ARBA" id="ARBA00022692"/>
    </source>
</evidence>
<evidence type="ECO:0000259" key="22">
    <source>
        <dbReference type="Pfam" id="PF13807"/>
    </source>
</evidence>
<keyword evidence="14 19" id="KW-0472">Membrane</keyword>
<evidence type="ECO:0000256" key="2">
    <source>
        <dbReference type="ARBA" id="ARBA00006683"/>
    </source>
</evidence>
<dbReference type="RefSeq" id="WP_110986663.1">
    <property type="nucleotide sequence ID" value="NZ_CAWNWM010000008.1"/>
</dbReference>
<dbReference type="GO" id="GO:0005886">
    <property type="term" value="C:plasma membrane"/>
    <property type="evidence" value="ECO:0007669"/>
    <property type="project" value="UniProtKB-SubCell"/>
</dbReference>
<proteinExistence type="inferred from homology"/>
<keyword evidence="10" id="KW-0547">Nucleotide-binding</keyword>
<accession>A0A2W1JVB9</accession>
<dbReference type="InterPro" id="IPR027417">
    <property type="entry name" value="P-loop_NTPase"/>
</dbReference>
<gene>
    <name evidence="23" type="primary">etk_1</name>
    <name evidence="23" type="ORF">C1752_03209</name>
</gene>
<dbReference type="Proteomes" id="UP000248857">
    <property type="component" value="Unassembled WGS sequence"/>
</dbReference>
<keyword evidence="9 19" id="KW-0812">Transmembrane</keyword>
<keyword evidence="11 23" id="KW-0418">Kinase</keyword>
<feature type="domain" description="Polysaccharide chain length determinant N-terminal" evidence="20">
    <location>
        <begin position="12"/>
        <end position="103"/>
    </location>
</feature>
<dbReference type="Gene3D" id="3.40.50.300">
    <property type="entry name" value="P-loop containing nucleotide triphosphate hydrolases"/>
    <property type="match status" value="1"/>
</dbReference>
<feature type="transmembrane region" description="Helical" evidence="19">
    <location>
        <begin position="25"/>
        <end position="45"/>
    </location>
</feature>